<dbReference type="KEGG" id="marz:MARA_50680"/>
<dbReference type="RefSeq" id="WP_235887292.1">
    <property type="nucleotide sequence ID" value="NZ_AP022593.1"/>
</dbReference>
<dbReference type="PANTHER" id="PTHR33164:SF43">
    <property type="entry name" value="HTH-TYPE TRANSCRIPTIONAL REPRESSOR YETL"/>
    <property type="match status" value="1"/>
</dbReference>
<geneLocation type="plasmid" evidence="3">
    <name>pjcm18538 dna</name>
</geneLocation>
<dbReference type="InterPro" id="IPR011991">
    <property type="entry name" value="ArsR-like_HTH"/>
</dbReference>
<accession>A0A7I7S548</accession>
<reference evidence="2 3" key="1">
    <citation type="journal article" date="2019" name="Emerg. Microbes Infect.">
        <title>Comprehensive subspecies identification of 175 nontuberculous mycobacteria species based on 7547 genomic profiles.</title>
        <authorList>
            <person name="Matsumoto Y."/>
            <person name="Kinjo T."/>
            <person name="Motooka D."/>
            <person name="Nabeya D."/>
            <person name="Jung N."/>
            <person name="Uechi K."/>
            <person name="Horii T."/>
            <person name="Iida T."/>
            <person name="Fujita J."/>
            <person name="Nakamura S."/>
        </authorList>
    </citation>
    <scope>NUCLEOTIDE SEQUENCE [LARGE SCALE GENOMIC DNA]</scope>
    <source>
        <strain evidence="2 3">JCM 18538</strain>
    </source>
</reference>
<sequence>MSANPLADDVWRAMAAVVFDNRDGWKRDVIETSGLPFSRIRVLRRLARKAMSLREIAEATMMDAPAATVAINDLEDRGLVVRTPDPADRRSKLVSLTQAGCDVVARIDRVEDPAPPSIAALSDDDLRALRDVLAKLTAG</sequence>
<evidence type="ECO:0000313" key="2">
    <source>
        <dbReference type="EMBL" id="BBY51600.1"/>
    </source>
</evidence>
<dbReference type="InterPro" id="IPR036388">
    <property type="entry name" value="WH-like_DNA-bd_sf"/>
</dbReference>
<dbReference type="SMART" id="SM00347">
    <property type="entry name" value="HTH_MARR"/>
    <property type="match status" value="1"/>
</dbReference>
<dbReference type="CDD" id="cd00090">
    <property type="entry name" value="HTH_ARSR"/>
    <property type="match status" value="1"/>
</dbReference>
<evidence type="ECO:0000313" key="3">
    <source>
        <dbReference type="Proteomes" id="UP000467428"/>
    </source>
</evidence>
<dbReference type="SUPFAM" id="SSF46785">
    <property type="entry name" value="Winged helix' DNA-binding domain"/>
    <property type="match status" value="1"/>
</dbReference>
<dbReference type="Gene3D" id="1.10.10.10">
    <property type="entry name" value="Winged helix-like DNA-binding domain superfamily/Winged helix DNA-binding domain"/>
    <property type="match status" value="1"/>
</dbReference>
<evidence type="ECO:0000259" key="1">
    <source>
        <dbReference type="PROSITE" id="PS50995"/>
    </source>
</evidence>
<dbReference type="GO" id="GO:0003700">
    <property type="term" value="F:DNA-binding transcription factor activity"/>
    <property type="evidence" value="ECO:0007669"/>
    <property type="project" value="InterPro"/>
</dbReference>
<dbReference type="PRINTS" id="PR00598">
    <property type="entry name" value="HTHMARR"/>
</dbReference>
<proteinExistence type="predicted"/>
<dbReference type="InterPro" id="IPR036390">
    <property type="entry name" value="WH_DNA-bd_sf"/>
</dbReference>
<gene>
    <name evidence="2" type="ORF">MARA_50680</name>
</gene>
<name>A0A7I7S548_9MYCO</name>
<dbReference type="GO" id="GO:0006950">
    <property type="term" value="P:response to stress"/>
    <property type="evidence" value="ECO:0007669"/>
    <property type="project" value="TreeGrafter"/>
</dbReference>
<dbReference type="Proteomes" id="UP000467428">
    <property type="component" value="Chromosome"/>
</dbReference>
<organism evidence="2 3">
    <name type="scientific">Mycolicibacterium arabiense</name>
    <dbReference type="NCBI Taxonomy" id="1286181"/>
    <lineage>
        <taxon>Bacteria</taxon>
        <taxon>Bacillati</taxon>
        <taxon>Actinomycetota</taxon>
        <taxon>Actinomycetes</taxon>
        <taxon>Mycobacteriales</taxon>
        <taxon>Mycobacteriaceae</taxon>
        <taxon>Mycolicibacterium</taxon>
    </lineage>
</organism>
<protein>
    <submittedName>
        <fullName evidence="2">Putative transcription regulator protein, MarR</fullName>
    </submittedName>
</protein>
<keyword evidence="3" id="KW-1185">Reference proteome</keyword>
<feature type="domain" description="HTH marR-type" evidence="1">
    <location>
        <begin position="3"/>
        <end position="138"/>
    </location>
</feature>
<dbReference type="EMBL" id="AP022593">
    <property type="protein sequence ID" value="BBY51600.1"/>
    <property type="molecule type" value="Genomic_DNA"/>
</dbReference>
<dbReference type="PROSITE" id="PS50995">
    <property type="entry name" value="HTH_MARR_2"/>
    <property type="match status" value="1"/>
</dbReference>
<dbReference type="AlphaFoldDB" id="A0A7I7S548"/>
<dbReference type="InterPro" id="IPR039422">
    <property type="entry name" value="MarR/SlyA-like"/>
</dbReference>
<dbReference type="InterPro" id="IPR000835">
    <property type="entry name" value="HTH_MarR-typ"/>
</dbReference>
<dbReference type="Pfam" id="PF12802">
    <property type="entry name" value="MarR_2"/>
    <property type="match status" value="1"/>
</dbReference>
<dbReference type="PANTHER" id="PTHR33164">
    <property type="entry name" value="TRANSCRIPTIONAL REGULATOR, MARR FAMILY"/>
    <property type="match status" value="1"/>
</dbReference>